<evidence type="ECO:0000313" key="2">
    <source>
        <dbReference type="EMBL" id="MCF7222722.1"/>
    </source>
</evidence>
<dbReference type="PIRSF" id="PIRSF033239">
    <property type="entry name" value="ExoD"/>
    <property type="match status" value="1"/>
</dbReference>
<keyword evidence="1" id="KW-0812">Transmembrane</keyword>
<gene>
    <name evidence="2" type="ORF">L3V18_13150</name>
</gene>
<proteinExistence type="predicted"/>
<keyword evidence="3" id="KW-1185">Reference proteome</keyword>
<dbReference type="EMBL" id="JAKJPO010000008">
    <property type="protein sequence ID" value="MCF7222722.1"/>
    <property type="molecule type" value="Genomic_DNA"/>
</dbReference>
<name>A0ABS9HX52_9GAMM</name>
<dbReference type="RefSeq" id="WP_237055613.1">
    <property type="nucleotide sequence ID" value="NZ_JAKJPO010000008.1"/>
</dbReference>
<sequence length="224" mass="23695">MKRSAEPPHDAHGPRPLSEAGTRALLDAFAVGDPDAPLRLGDVFAGLGKRSFGMLLFVATLPAFIPIPGVGGAISGPLALLIGAQLLIGLRKPWLPAFIARRGPTRHSMVRFRDLLSPWLSRLERVVRPRAAFLLDRRLASAVTGVLVMLLGLLLSLPIPFTNYLFGVLLLMFALALLERDGYLMGVAWLAGITAVAVFGVLSGSLAAMAAEGLQMLGVGAATE</sequence>
<dbReference type="InterPro" id="IPR010331">
    <property type="entry name" value="ExoD"/>
</dbReference>
<feature type="transmembrane region" description="Helical" evidence="1">
    <location>
        <begin position="54"/>
        <end position="82"/>
    </location>
</feature>
<accession>A0ABS9HX52</accession>
<organism evidence="2 3">
    <name type="scientific">Marilutibacter chinensis</name>
    <dbReference type="NCBI Taxonomy" id="2912247"/>
    <lineage>
        <taxon>Bacteria</taxon>
        <taxon>Pseudomonadati</taxon>
        <taxon>Pseudomonadota</taxon>
        <taxon>Gammaproteobacteria</taxon>
        <taxon>Lysobacterales</taxon>
        <taxon>Lysobacteraceae</taxon>
        <taxon>Marilutibacter</taxon>
    </lineage>
</organism>
<protein>
    <submittedName>
        <fullName evidence="2">Exopolysaccharide biosynthesis protein</fullName>
    </submittedName>
</protein>
<keyword evidence="1" id="KW-0472">Membrane</keyword>
<evidence type="ECO:0000313" key="3">
    <source>
        <dbReference type="Proteomes" id="UP001430796"/>
    </source>
</evidence>
<evidence type="ECO:0000256" key="1">
    <source>
        <dbReference type="SAM" id="Phobius"/>
    </source>
</evidence>
<keyword evidence="1" id="KW-1133">Transmembrane helix</keyword>
<dbReference type="Proteomes" id="UP001430796">
    <property type="component" value="Unassembled WGS sequence"/>
</dbReference>
<reference evidence="2 3" key="3">
    <citation type="submission" date="2022-01" db="EMBL/GenBank/DDBJ databases">
        <authorList>
            <person name="Zhou L.Y."/>
        </authorList>
    </citation>
    <scope>NUCLEOTIDE SEQUENCE [LARGE SCALE GENOMIC DNA]</scope>
    <source>
        <strain evidence="2 3">TLK-CK17</strain>
    </source>
</reference>
<feature type="transmembrane region" description="Helical" evidence="1">
    <location>
        <begin position="187"/>
        <end position="211"/>
    </location>
</feature>
<dbReference type="PANTHER" id="PTHR41795">
    <property type="entry name" value="EXOPOLYSACCHARIDE SYNTHESIS PROTEIN"/>
    <property type="match status" value="1"/>
</dbReference>
<reference evidence="2 3" key="1">
    <citation type="submission" date="2022-01" db="EMBL/GenBank/DDBJ databases">
        <title>Lysobacter chinensis sp. nov., a bacterium isolated from cow dung compost.</title>
        <authorList>
            <person name="Liu Y."/>
        </authorList>
    </citation>
    <scope>NUCLEOTIDE SEQUENCE [LARGE SCALE GENOMIC DNA]</scope>
    <source>
        <strain evidence="2 3">TLK-CK17</strain>
    </source>
</reference>
<comment type="caution">
    <text evidence="2">The sequence shown here is derived from an EMBL/GenBank/DDBJ whole genome shotgun (WGS) entry which is preliminary data.</text>
</comment>
<dbReference type="PANTHER" id="PTHR41795:SF1">
    <property type="entry name" value="EXOPOLYSACCHARIDE SYNTHESIS PROTEIN"/>
    <property type="match status" value="1"/>
</dbReference>
<reference evidence="3" key="2">
    <citation type="submission" date="2022-01" db="EMBL/GenBank/DDBJ databases">
        <title>Lysobacter chinensis sp. nov., a bacterium isolated from cow dung compost.</title>
        <authorList>
            <person name="Zhou L.Y."/>
        </authorList>
    </citation>
    <scope>NUCLEOTIDE SEQUENCE [LARGE SCALE GENOMIC DNA]</scope>
    <source>
        <strain evidence="3">TLK-CK17</strain>
    </source>
</reference>
<dbReference type="Pfam" id="PF06055">
    <property type="entry name" value="ExoD"/>
    <property type="match status" value="1"/>
</dbReference>